<dbReference type="EMBL" id="AVOT02047529">
    <property type="protein sequence ID" value="MBW0542831.1"/>
    <property type="molecule type" value="Genomic_DNA"/>
</dbReference>
<reference evidence="1" key="1">
    <citation type="submission" date="2021-03" db="EMBL/GenBank/DDBJ databases">
        <title>Draft genome sequence of rust myrtle Austropuccinia psidii MF-1, a brazilian biotype.</title>
        <authorList>
            <person name="Quecine M.C."/>
            <person name="Pachon D.M.R."/>
            <person name="Bonatelli M.L."/>
            <person name="Correr F.H."/>
            <person name="Franceschini L.M."/>
            <person name="Leite T.F."/>
            <person name="Margarido G.R.A."/>
            <person name="Almeida C.A."/>
            <person name="Ferrarezi J.A."/>
            <person name="Labate C.A."/>
        </authorList>
    </citation>
    <scope>NUCLEOTIDE SEQUENCE</scope>
    <source>
        <strain evidence="1">MF-1</strain>
    </source>
</reference>
<proteinExistence type="predicted"/>
<organism evidence="1 2">
    <name type="scientific">Austropuccinia psidii MF-1</name>
    <dbReference type="NCBI Taxonomy" id="1389203"/>
    <lineage>
        <taxon>Eukaryota</taxon>
        <taxon>Fungi</taxon>
        <taxon>Dikarya</taxon>
        <taxon>Basidiomycota</taxon>
        <taxon>Pucciniomycotina</taxon>
        <taxon>Pucciniomycetes</taxon>
        <taxon>Pucciniales</taxon>
        <taxon>Sphaerophragmiaceae</taxon>
        <taxon>Austropuccinia</taxon>
    </lineage>
</organism>
<accession>A0A9Q3IH18</accession>
<name>A0A9Q3IH18_9BASI</name>
<sequence>MCQHCSTQTHSSPEGDRKGVSFTAFQYKQHIKKLKYLANIPTSVSGSECPQIILDHIFSADYSQLTQSTFSTPLVLNSTPQKPYSSGPNLPPQDLGMIISAILSLRYNIPHRDSCILNPSLNLLIKSSSSSSGGNPTTAFHIPQDLSTIFGHLQLKPVIQSYICCPQCFFLNGLTESFTTDQLHCQCHSDPNDHDPPCTQSLGKFINSFEPQTKNTTKIKKYLSQQKSSFINHLKIGFPYFSRWLELWKFCIKINNFEFPKVPPNVKSGMDWSRDASLALEISMNPHSCPFPVHWPSPLMWTGSMHMESQPCWPELDLSCLFVLISPKWNIEARECLCFRNHSWSKGANFPTIESP</sequence>
<evidence type="ECO:0000313" key="1">
    <source>
        <dbReference type="EMBL" id="MBW0542831.1"/>
    </source>
</evidence>
<keyword evidence="2" id="KW-1185">Reference proteome</keyword>
<protein>
    <submittedName>
        <fullName evidence="1">Uncharacterized protein</fullName>
    </submittedName>
</protein>
<dbReference type="AlphaFoldDB" id="A0A9Q3IH18"/>
<gene>
    <name evidence="1" type="ORF">O181_082546</name>
</gene>
<evidence type="ECO:0000313" key="2">
    <source>
        <dbReference type="Proteomes" id="UP000765509"/>
    </source>
</evidence>
<comment type="caution">
    <text evidence="1">The sequence shown here is derived from an EMBL/GenBank/DDBJ whole genome shotgun (WGS) entry which is preliminary data.</text>
</comment>
<dbReference type="Proteomes" id="UP000765509">
    <property type="component" value="Unassembled WGS sequence"/>
</dbReference>